<comment type="caution">
    <text evidence="2">The sequence shown here is derived from an EMBL/GenBank/DDBJ whole genome shotgun (WGS) entry which is preliminary data.</text>
</comment>
<evidence type="ECO:0000313" key="1">
    <source>
        <dbReference type="EMBL" id="GFY62493.1"/>
    </source>
</evidence>
<accession>A0A8X7CU47</accession>
<dbReference type="OrthoDB" id="6469105at2759"/>
<proteinExistence type="predicted"/>
<evidence type="ECO:0000313" key="3">
    <source>
        <dbReference type="Proteomes" id="UP000886998"/>
    </source>
</evidence>
<dbReference type="EMBL" id="BMAV01014236">
    <property type="protein sequence ID" value="GFY62493.1"/>
    <property type="molecule type" value="Genomic_DNA"/>
</dbReference>
<evidence type="ECO:0000313" key="2">
    <source>
        <dbReference type="EMBL" id="GFY77602.1"/>
    </source>
</evidence>
<dbReference type="Proteomes" id="UP000886998">
    <property type="component" value="Unassembled WGS sequence"/>
</dbReference>
<sequence length="100" mass="11361">MNNQRYQNEILGQLERPYAAAGEEDFITIDNNTCQHRTLFVGRDLIDQGVRPMNCSICSPDLNLGRVIAALNPLPENCLNIHLYARQFKLLIGKPILIPR</sequence>
<keyword evidence="3" id="KW-1185">Reference proteome</keyword>
<name>A0A8X7CU47_9ARAC</name>
<protein>
    <submittedName>
        <fullName evidence="2">Uncharacterized protein</fullName>
    </submittedName>
</protein>
<reference evidence="2" key="1">
    <citation type="submission" date="2020-08" db="EMBL/GenBank/DDBJ databases">
        <title>Multicomponent nature underlies the extraordinary mechanical properties of spider dragline silk.</title>
        <authorList>
            <person name="Kono N."/>
            <person name="Nakamura H."/>
            <person name="Mori M."/>
            <person name="Yoshida Y."/>
            <person name="Ohtoshi R."/>
            <person name="Malay A.D."/>
            <person name="Moran D.A.P."/>
            <person name="Tomita M."/>
            <person name="Numata K."/>
            <person name="Arakawa K."/>
        </authorList>
    </citation>
    <scope>NUCLEOTIDE SEQUENCE</scope>
</reference>
<gene>
    <name evidence="2" type="ORF">TNIN_401621</name>
    <name evidence="1" type="ORF">TNIN_477991</name>
</gene>
<dbReference type="AlphaFoldDB" id="A0A8X7CU47"/>
<dbReference type="EMBL" id="BMAV01022523">
    <property type="protein sequence ID" value="GFY77602.1"/>
    <property type="molecule type" value="Genomic_DNA"/>
</dbReference>
<organism evidence="2 3">
    <name type="scientific">Trichonephila inaurata madagascariensis</name>
    <dbReference type="NCBI Taxonomy" id="2747483"/>
    <lineage>
        <taxon>Eukaryota</taxon>
        <taxon>Metazoa</taxon>
        <taxon>Ecdysozoa</taxon>
        <taxon>Arthropoda</taxon>
        <taxon>Chelicerata</taxon>
        <taxon>Arachnida</taxon>
        <taxon>Araneae</taxon>
        <taxon>Araneomorphae</taxon>
        <taxon>Entelegynae</taxon>
        <taxon>Araneoidea</taxon>
        <taxon>Nephilidae</taxon>
        <taxon>Trichonephila</taxon>
        <taxon>Trichonephila inaurata</taxon>
    </lineage>
</organism>